<evidence type="ECO:0000313" key="1">
    <source>
        <dbReference type="EMBL" id="KAA6306493.1"/>
    </source>
</evidence>
<keyword evidence="1" id="KW-0328">Glycosyltransferase</keyword>
<reference evidence="1" key="1">
    <citation type="submission" date="2019-03" db="EMBL/GenBank/DDBJ databases">
        <title>Single cell metagenomics reveals metabolic interactions within the superorganism composed of flagellate Streblomastix strix and complex community of Bacteroidetes bacteria on its surface.</title>
        <authorList>
            <person name="Treitli S.C."/>
            <person name="Kolisko M."/>
            <person name="Husnik F."/>
            <person name="Keeling P."/>
            <person name="Hampl V."/>
        </authorList>
    </citation>
    <scope>NUCLEOTIDE SEQUENCE</scope>
    <source>
        <strain evidence="1">STM</strain>
    </source>
</reference>
<protein>
    <submittedName>
        <fullName evidence="1">N-acetylglucosaminyl-diphospho-decaprenol L-rhamnosyltransferase</fullName>
        <ecNumber evidence="1">2.4.1.289</ecNumber>
    </submittedName>
</protein>
<keyword evidence="1" id="KW-0808">Transferase</keyword>
<dbReference type="EC" id="2.4.1.289" evidence="1"/>
<feature type="non-terminal residue" evidence="1">
    <location>
        <position position="31"/>
    </location>
</feature>
<name>A0A5J4PDB0_9ZZZZ</name>
<dbReference type="GO" id="GO:0102096">
    <property type="term" value="F:decaprenyl-N-acetyl-alpha-D-glucosaminyl-pyrophosphate:dTDP-alpha-L-rhamnose rhamnosyltransferase activity"/>
    <property type="evidence" value="ECO:0007669"/>
    <property type="project" value="UniProtKB-EC"/>
</dbReference>
<sequence>MNKVSVVILNWNGGEMLFRFLPSVLHWSTMP</sequence>
<organism evidence="1">
    <name type="scientific">termite gut metagenome</name>
    <dbReference type="NCBI Taxonomy" id="433724"/>
    <lineage>
        <taxon>unclassified sequences</taxon>
        <taxon>metagenomes</taxon>
        <taxon>organismal metagenomes</taxon>
    </lineage>
</organism>
<dbReference type="AlphaFoldDB" id="A0A5J4PDB0"/>
<dbReference type="EMBL" id="SNRY01009863">
    <property type="protein sequence ID" value="KAA6306493.1"/>
    <property type="molecule type" value="Genomic_DNA"/>
</dbReference>
<gene>
    <name evidence="1" type="ORF">EZS27_041849</name>
</gene>
<comment type="caution">
    <text evidence="1">The sequence shown here is derived from an EMBL/GenBank/DDBJ whole genome shotgun (WGS) entry which is preliminary data.</text>
</comment>
<proteinExistence type="predicted"/>
<accession>A0A5J4PDB0</accession>